<comment type="caution">
    <text evidence="2">The sequence shown here is derived from an EMBL/GenBank/DDBJ whole genome shotgun (WGS) entry which is preliminary data.</text>
</comment>
<evidence type="ECO:0000313" key="3">
    <source>
        <dbReference type="Proteomes" id="UP001341840"/>
    </source>
</evidence>
<gene>
    <name evidence="2" type="ORF">PIB30_109560</name>
</gene>
<feature type="non-terminal residue" evidence="2">
    <location>
        <position position="104"/>
    </location>
</feature>
<dbReference type="EMBL" id="JASCZI010186933">
    <property type="protein sequence ID" value="MED6190803.1"/>
    <property type="molecule type" value="Genomic_DNA"/>
</dbReference>
<proteinExistence type="predicted"/>
<feature type="region of interest" description="Disordered" evidence="1">
    <location>
        <begin position="77"/>
        <end position="104"/>
    </location>
</feature>
<reference evidence="2 3" key="1">
    <citation type="journal article" date="2023" name="Plants (Basel)">
        <title>Bridging the Gap: Combining Genomics and Transcriptomics Approaches to Understand Stylosanthes scabra, an Orphan Legume from the Brazilian Caatinga.</title>
        <authorList>
            <person name="Ferreira-Neto J.R.C."/>
            <person name="da Silva M.D."/>
            <person name="Binneck E."/>
            <person name="de Melo N.F."/>
            <person name="da Silva R.H."/>
            <person name="de Melo A.L.T.M."/>
            <person name="Pandolfi V."/>
            <person name="Bustamante F.O."/>
            <person name="Brasileiro-Vidal A.C."/>
            <person name="Benko-Iseppon A.M."/>
        </authorList>
    </citation>
    <scope>NUCLEOTIDE SEQUENCE [LARGE SCALE GENOMIC DNA]</scope>
    <source>
        <tissue evidence="2">Leaves</tissue>
    </source>
</reference>
<sequence length="104" mass="12011">MHVRRTIEINDEAGIPPYKSYQSLETAAGGHDKLNFIEKDVRNFITREFGLPFLRILQSLIFYLNNTQVLASLHGRDATERNHHRSMSIDAESHRKTHANNNPQ</sequence>
<evidence type="ECO:0000256" key="1">
    <source>
        <dbReference type="SAM" id="MobiDB-lite"/>
    </source>
</evidence>
<dbReference type="Proteomes" id="UP001341840">
    <property type="component" value="Unassembled WGS sequence"/>
</dbReference>
<accession>A0ABU6X2D9</accession>
<organism evidence="2 3">
    <name type="scientific">Stylosanthes scabra</name>
    <dbReference type="NCBI Taxonomy" id="79078"/>
    <lineage>
        <taxon>Eukaryota</taxon>
        <taxon>Viridiplantae</taxon>
        <taxon>Streptophyta</taxon>
        <taxon>Embryophyta</taxon>
        <taxon>Tracheophyta</taxon>
        <taxon>Spermatophyta</taxon>
        <taxon>Magnoliopsida</taxon>
        <taxon>eudicotyledons</taxon>
        <taxon>Gunneridae</taxon>
        <taxon>Pentapetalae</taxon>
        <taxon>rosids</taxon>
        <taxon>fabids</taxon>
        <taxon>Fabales</taxon>
        <taxon>Fabaceae</taxon>
        <taxon>Papilionoideae</taxon>
        <taxon>50 kb inversion clade</taxon>
        <taxon>dalbergioids sensu lato</taxon>
        <taxon>Dalbergieae</taxon>
        <taxon>Pterocarpus clade</taxon>
        <taxon>Stylosanthes</taxon>
    </lineage>
</organism>
<name>A0ABU6X2D9_9FABA</name>
<evidence type="ECO:0000313" key="2">
    <source>
        <dbReference type="EMBL" id="MED6190803.1"/>
    </source>
</evidence>
<keyword evidence="3" id="KW-1185">Reference proteome</keyword>
<protein>
    <submittedName>
        <fullName evidence="2">Uncharacterized protein</fullName>
    </submittedName>
</protein>